<feature type="transmembrane region" description="Helical" evidence="2">
    <location>
        <begin position="89"/>
        <end position="111"/>
    </location>
</feature>
<feature type="compositionally biased region" description="Basic and acidic residues" evidence="1">
    <location>
        <begin position="465"/>
        <end position="479"/>
    </location>
</feature>
<protein>
    <submittedName>
        <fullName evidence="3">Uncharacterized protein</fullName>
    </submittedName>
</protein>
<feature type="region of interest" description="Disordered" evidence="1">
    <location>
        <begin position="1"/>
        <end position="49"/>
    </location>
</feature>
<sequence>MIIPEPSAKAPLMKPSSSPVRSSHVNDSDHPQPPQLDSPPSYGTYEARQSPPIQPYPAVIAHQPHYHHIHQIERMETNRRSASGRFWRAFAVAIFIWVLVSAFVRSVIIVVHPVSLLNMTEWPIPSDVDLVNCYSGSNWTDNNEGSAYAGSSGMQVFTTLPRHKDVSFDLLVDSEELFVLSRGAMSGGALKITTSDEQRDTARVDVRVEYTSESVLDYVKVCQLQRGENGAGVGIFTPTRRYYPIPKRQLRFFVNVDLPASSSPNGLHIKKLQTDMPNFLQRLGDLAQGVFFDTISLRSSNGLITVQSLIAGTAQIETSNGGIDGNVATTGAMVVETRNGEIKGAYNATGSLNLVSTNGIIKSRVYINTGDDESATLDLRTSNGYIQSDISLLHTATTGGDFNVVASSSNSPLRLHFLDAPLNSKLALTARTSNSPAQVTLHPTYEGGFQVSTSNMRPNAFARSGIEDPSGRGRQRDVQISRSWSQVTGSVSWSDEGRSRGRVVLSTSNSPASLEF</sequence>
<dbReference type="STRING" id="703135.A0A2A9NDU6"/>
<organism evidence="3 4">
    <name type="scientific">Amanita thiersii Skay4041</name>
    <dbReference type="NCBI Taxonomy" id="703135"/>
    <lineage>
        <taxon>Eukaryota</taxon>
        <taxon>Fungi</taxon>
        <taxon>Dikarya</taxon>
        <taxon>Basidiomycota</taxon>
        <taxon>Agaricomycotina</taxon>
        <taxon>Agaricomycetes</taxon>
        <taxon>Agaricomycetidae</taxon>
        <taxon>Agaricales</taxon>
        <taxon>Pluteineae</taxon>
        <taxon>Amanitaceae</taxon>
        <taxon>Amanita</taxon>
    </lineage>
</organism>
<dbReference type="OrthoDB" id="5570013at2759"/>
<keyword evidence="2" id="KW-0812">Transmembrane</keyword>
<keyword evidence="4" id="KW-1185">Reference proteome</keyword>
<evidence type="ECO:0000256" key="2">
    <source>
        <dbReference type="SAM" id="Phobius"/>
    </source>
</evidence>
<dbReference type="AlphaFoldDB" id="A0A2A9NDU6"/>
<dbReference type="Proteomes" id="UP000242287">
    <property type="component" value="Unassembled WGS sequence"/>
</dbReference>
<evidence type="ECO:0000313" key="3">
    <source>
        <dbReference type="EMBL" id="PFH47474.1"/>
    </source>
</evidence>
<evidence type="ECO:0000313" key="4">
    <source>
        <dbReference type="Proteomes" id="UP000242287"/>
    </source>
</evidence>
<accession>A0A2A9NDU6</accession>
<evidence type="ECO:0000256" key="1">
    <source>
        <dbReference type="SAM" id="MobiDB-lite"/>
    </source>
</evidence>
<name>A0A2A9NDU6_9AGAR</name>
<reference evidence="3 4" key="1">
    <citation type="submission" date="2014-02" db="EMBL/GenBank/DDBJ databases">
        <title>Transposable element dynamics among asymbiotic and ectomycorrhizal Amanita fungi.</title>
        <authorList>
            <consortium name="DOE Joint Genome Institute"/>
            <person name="Hess J."/>
            <person name="Skrede I."/>
            <person name="Wolfe B."/>
            <person name="LaButti K."/>
            <person name="Ohm R.A."/>
            <person name="Grigoriev I.V."/>
            <person name="Pringle A."/>
        </authorList>
    </citation>
    <scope>NUCLEOTIDE SEQUENCE [LARGE SCALE GENOMIC DNA]</scope>
    <source>
        <strain evidence="3 4">SKay4041</strain>
    </source>
</reference>
<gene>
    <name evidence="3" type="ORF">AMATHDRAFT_67678</name>
</gene>
<keyword evidence="2" id="KW-0472">Membrane</keyword>
<dbReference type="EMBL" id="KZ302109">
    <property type="protein sequence ID" value="PFH47474.1"/>
    <property type="molecule type" value="Genomic_DNA"/>
</dbReference>
<proteinExistence type="predicted"/>
<keyword evidence="2" id="KW-1133">Transmembrane helix</keyword>
<feature type="region of interest" description="Disordered" evidence="1">
    <location>
        <begin position="460"/>
        <end position="481"/>
    </location>
</feature>